<reference evidence="1" key="1">
    <citation type="journal article" date="2020" name="Stud. Mycol.">
        <title>101 Dothideomycetes genomes: a test case for predicting lifestyles and emergence of pathogens.</title>
        <authorList>
            <person name="Haridas S."/>
            <person name="Albert R."/>
            <person name="Binder M."/>
            <person name="Bloem J."/>
            <person name="Labutti K."/>
            <person name="Salamov A."/>
            <person name="Andreopoulos B."/>
            <person name="Baker S."/>
            <person name="Barry K."/>
            <person name="Bills G."/>
            <person name="Bluhm B."/>
            <person name="Cannon C."/>
            <person name="Castanera R."/>
            <person name="Culley D."/>
            <person name="Daum C."/>
            <person name="Ezra D."/>
            <person name="Gonzalez J."/>
            <person name="Henrissat B."/>
            <person name="Kuo A."/>
            <person name="Liang C."/>
            <person name="Lipzen A."/>
            <person name="Lutzoni F."/>
            <person name="Magnuson J."/>
            <person name="Mondo S."/>
            <person name="Nolan M."/>
            <person name="Ohm R."/>
            <person name="Pangilinan J."/>
            <person name="Park H.-J."/>
            <person name="Ramirez L."/>
            <person name="Alfaro M."/>
            <person name="Sun H."/>
            <person name="Tritt A."/>
            <person name="Yoshinaga Y."/>
            <person name="Zwiers L.-H."/>
            <person name="Turgeon B."/>
            <person name="Goodwin S."/>
            <person name="Spatafora J."/>
            <person name="Crous P."/>
            <person name="Grigoriev I."/>
        </authorList>
    </citation>
    <scope>NUCLEOTIDE SEQUENCE</scope>
    <source>
        <strain evidence="1">HMLAC05119</strain>
    </source>
</reference>
<evidence type="ECO:0008006" key="3">
    <source>
        <dbReference type="Google" id="ProtNLM"/>
    </source>
</evidence>
<evidence type="ECO:0000313" key="2">
    <source>
        <dbReference type="Proteomes" id="UP000800096"/>
    </source>
</evidence>
<organism evidence="1 2">
    <name type="scientific">Ampelomyces quisqualis</name>
    <name type="common">Powdery mildew agent</name>
    <dbReference type="NCBI Taxonomy" id="50730"/>
    <lineage>
        <taxon>Eukaryota</taxon>
        <taxon>Fungi</taxon>
        <taxon>Dikarya</taxon>
        <taxon>Ascomycota</taxon>
        <taxon>Pezizomycotina</taxon>
        <taxon>Dothideomycetes</taxon>
        <taxon>Pleosporomycetidae</taxon>
        <taxon>Pleosporales</taxon>
        <taxon>Pleosporineae</taxon>
        <taxon>Phaeosphaeriaceae</taxon>
        <taxon>Ampelomyces</taxon>
    </lineage>
</organism>
<dbReference type="AlphaFoldDB" id="A0A6A5QH41"/>
<dbReference type="OrthoDB" id="189968at2759"/>
<accession>A0A6A5QH41</accession>
<sequence>MTIGSPEFFGQAVRPEMLKVAASVERSYVFEACGHSLALEAEVRLADALKGFMLGRDSTS</sequence>
<keyword evidence="2" id="KW-1185">Reference proteome</keyword>
<name>A0A6A5QH41_AMPQU</name>
<gene>
    <name evidence="1" type="ORF">BDU57DRAFT_520098</name>
</gene>
<proteinExistence type="predicted"/>
<dbReference type="EMBL" id="ML979137">
    <property type="protein sequence ID" value="KAF1914895.1"/>
    <property type="molecule type" value="Genomic_DNA"/>
</dbReference>
<evidence type="ECO:0000313" key="1">
    <source>
        <dbReference type="EMBL" id="KAF1914895.1"/>
    </source>
</evidence>
<dbReference type="Proteomes" id="UP000800096">
    <property type="component" value="Unassembled WGS sequence"/>
</dbReference>
<protein>
    <recommendedName>
        <fullName evidence="3">AB hydrolase-1 domain-containing protein</fullName>
    </recommendedName>
</protein>